<evidence type="ECO:0000313" key="3">
    <source>
        <dbReference type="Proteomes" id="UP001216390"/>
    </source>
</evidence>
<dbReference type="CDD" id="cd00586">
    <property type="entry name" value="4HBT"/>
    <property type="match status" value="1"/>
</dbReference>
<accession>A0AAE9YB28</accession>
<name>A0AAE9YB28_9ACTN</name>
<sequence>MSPGRGRGGAPARHERRAFEVTLSWGECDPAGIVYYATYLGWAERLHSEWWLAQGLHLSEMHDRLGARFSVRRVEVDYLAPALPLERVRCAMAVAAVGRTSFTQRFTFTRPAEGDVFAVMDLVAVFATAERVPTPIPDLARSLLEGGPASDPVGS</sequence>
<gene>
    <name evidence="2" type="ORF">PO878_03705</name>
</gene>
<reference evidence="2" key="1">
    <citation type="submission" date="2023-01" db="EMBL/GenBank/DDBJ databases">
        <title>The diversity of Class Acidimicrobiia in South China Sea sediment environments and the proposal of Iamia marina sp. nov., a novel species of the genus Iamia.</title>
        <authorList>
            <person name="He Y."/>
            <person name="Tian X."/>
        </authorList>
    </citation>
    <scope>NUCLEOTIDE SEQUENCE</scope>
    <source>
        <strain evidence="2">DSM 19957</strain>
    </source>
</reference>
<dbReference type="EMBL" id="CP116942">
    <property type="protein sequence ID" value="WCO67828.1"/>
    <property type="molecule type" value="Genomic_DNA"/>
</dbReference>
<dbReference type="InterPro" id="IPR029069">
    <property type="entry name" value="HotDog_dom_sf"/>
</dbReference>
<dbReference type="KEGG" id="ima:PO878_03705"/>
<dbReference type="GO" id="GO:0047617">
    <property type="term" value="F:fatty acyl-CoA hydrolase activity"/>
    <property type="evidence" value="ECO:0007669"/>
    <property type="project" value="TreeGrafter"/>
</dbReference>
<evidence type="ECO:0000313" key="2">
    <source>
        <dbReference type="EMBL" id="WCO67828.1"/>
    </source>
</evidence>
<dbReference type="SUPFAM" id="SSF54637">
    <property type="entry name" value="Thioesterase/thiol ester dehydrase-isomerase"/>
    <property type="match status" value="1"/>
</dbReference>
<dbReference type="AlphaFoldDB" id="A0AAE9YB28"/>
<dbReference type="PANTHER" id="PTHR31793">
    <property type="entry name" value="4-HYDROXYBENZOYL-COA THIOESTERASE FAMILY MEMBER"/>
    <property type="match status" value="1"/>
</dbReference>
<dbReference type="Pfam" id="PF13279">
    <property type="entry name" value="4HBT_2"/>
    <property type="match status" value="1"/>
</dbReference>
<dbReference type="RefSeq" id="WP_272737347.1">
    <property type="nucleotide sequence ID" value="NZ_CP116942.1"/>
</dbReference>
<dbReference type="PANTHER" id="PTHR31793:SF37">
    <property type="entry name" value="ACYL-COA THIOESTER HYDROLASE YBGC"/>
    <property type="match status" value="1"/>
</dbReference>
<organism evidence="2 3">
    <name type="scientific">Iamia majanohamensis</name>
    <dbReference type="NCBI Taxonomy" id="467976"/>
    <lineage>
        <taxon>Bacteria</taxon>
        <taxon>Bacillati</taxon>
        <taxon>Actinomycetota</taxon>
        <taxon>Acidimicrobiia</taxon>
        <taxon>Acidimicrobiales</taxon>
        <taxon>Iamiaceae</taxon>
        <taxon>Iamia</taxon>
    </lineage>
</organism>
<keyword evidence="1" id="KW-0378">Hydrolase</keyword>
<dbReference type="Proteomes" id="UP001216390">
    <property type="component" value="Chromosome"/>
</dbReference>
<evidence type="ECO:0000256" key="1">
    <source>
        <dbReference type="ARBA" id="ARBA00022801"/>
    </source>
</evidence>
<keyword evidence="3" id="KW-1185">Reference proteome</keyword>
<protein>
    <submittedName>
        <fullName evidence="2">Acyl-CoA thioesterase</fullName>
    </submittedName>
</protein>
<dbReference type="Gene3D" id="3.10.129.10">
    <property type="entry name" value="Hotdog Thioesterase"/>
    <property type="match status" value="1"/>
</dbReference>
<dbReference type="InterPro" id="IPR050563">
    <property type="entry name" value="4-hydroxybenzoyl-CoA_TE"/>
</dbReference>
<proteinExistence type="predicted"/>